<dbReference type="Pfam" id="PF12996">
    <property type="entry name" value="DUF3880"/>
    <property type="match status" value="1"/>
</dbReference>
<feature type="domain" description="Spore protein YkvP N-terminal" evidence="1">
    <location>
        <begin position="129"/>
        <end position="202"/>
    </location>
</feature>
<keyword evidence="3" id="KW-0808">Transferase</keyword>
<protein>
    <submittedName>
        <fullName evidence="3">Glycosyltransferase</fullName>
        <ecNumber evidence="3">2.4.-.-</ecNumber>
    </submittedName>
</protein>
<name>A0ABW5PDY5_9BACL</name>
<comment type="caution">
    <text evidence="3">The sequence shown here is derived from an EMBL/GenBank/DDBJ whole genome shotgun (WGS) entry which is preliminary data.</text>
</comment>
<dbReference type="Proteomes" id="UP001597541">
    <property type="component" value="Unassembled WGS sequence"/>
</dbReference>
<dbReference type="EMBL" id="JBHUME010000007">
    <property type="protein sequence ID" value="MFD2612357.1"/>
    <property type="molecule type" value="Genomic_DNA"/>
</dbReference>
<dbReference type="EC" id="2.4.-.-" evidence="3"/>
<dbReference type="SUPFAM" id="SSF53756">
    <property type="entry name" value="UDP-Glycosyltransferase/glycogen phosphorylase"/>
    <property type="match status" value="1"/>
</dbReference>
<keyword evidence="3" id="KW-0328">Glycosyltransferase</keyword>
<organism evidence="3 4">
    <name type="scientific">Paenibacillus gansuensis</name>
    <dbReference type="NCBI Taxonomy" id="306542"/>
    <lineage>
        <taxon>Bacteria</taxon>
        <taxon>Bacillati</taxon>
        <taxon>Bacillota</taxon>
        <taxon>Bacilli</taxon>
        <taxon>Bacillales</taxon>
        <taxon>Paenibacillaceae</taxon>
        <taxon>Paenibacillus</taxon>
    </lineage>
</organism>
<evidence type="ECO:0000259" key="2">
    <source>
        <dbReference type="Pfam" id="PF13524"/>
    </source>
</evidence>
<feature type="domain" description="Spore protein YkvP/CgeB glycosyl transferase-like" evidence="2">
    <location>
        <begin position="218"/>
        <end position="366"/>
    </location>
</feature>
<dbReference type="Gene3D" id="3.40.50.2000">
    <property type="entry name" value="Glycogen Phosphorylase B"/>
    <property type="match status" value="1"/>
</dbReference>
<dbReference type="InterPro" id="IPR024542">
    <property type="entry name" value="YkvP_N"/>
</dbReference>
<dbReference type="RefSeq" id="WP_377601860.1">
    <property type="nucleotide sequence ID" value="NZ_JBHUME010000007.1"/>
</dbReference>
<evidence type="ECO:0000313" key="4">
    <source>
        <dbReference type="Proteomes" id="UP001597541"/>
    </source>
</evidence>
<evidence type="ECO:0000259" key="1">
    <source>
        <dbReference type="Pfam" id="PF12996"/>
    </source>
</evidence>
<gene>
    <name evidence="3" type="ORF">ACFSUF_07980</name>
</gene>
<dbReference type="GO" id="GO:0016757">
    <property type="term" value="F:glycosyltransferase activity"/>
    <property type="evidence" value="ECO:0007669"/>
    <property type="project" value="UniProtKB-KW"/>
</dbReference>
<dbReference type="InterPro" id="IPR055259">
    <property type="entry name" value="YkvP/CgeB_Glyco_trans-like"/>
</dbReference>
<reference evidence="4" key="1">
    <citation type="journal article" date="2019" name="Int. J. Syst. Evol. Microbiol.">
        <title>The Global Catalogue of Microorganisms (GCM) 10K type strain sequencing project: providing services to taxonomists for standard genome sequencing and annotation.</title>
        <authorList>
            <consortium name="The Broad Institute Genomics Platform"/>
            <consortium name="The Broad Institute Genome Sequencing Center for Infectious Disease"/>
            <person name="Wu L."/>
            <person name="Ma J."/>
        </authorList>
    </citation>
    <scope>NUCLEOTIDE SEQUENCE [LARGE SCALE GENOMIC DNA]</scope>
    <source>
        <strain evidence="4">KCTC 3950</strain>
    </source>
</reference>
<proteinExistence type="predicted"/>
<evidence type="ECO:0000313" key="3">
    <source>
        <dbReference type="EMBL" id="MFD2612357.1"/>
    </source>
</evidence>
<accession>A0ABW5PDY5</accession>
<sequence>MNGSGTTAAQGRAKGLEDGRMRGWQRGYFDGQCDAALGEALARNGAFPLLDRKVLYVTTGIGVPYPAIDHAIIKALQGLVSGLEVISPSEDIAGRAEQNRPDLVLAINGVVLPAEQLRSLRDKGIVTAIWFTDDPYYTDWTVSIAPNYDYVFTLELNCVPFYQELGCRHVHYLPFGLDPETFRPKRVDTSYHTDICFIGTAYWNRVSWIDRIYPVFSGRKVLISGWWWDRLQNYSKLSGSIRLGDWMSAEETANYYNGAKIVINLHRSSEDSEINRNGRNIGAVSVNPRTFEIAGCGTLQLADLRGDMASVFTPGVEIASYTTPEELMQKIDYYLTHEEERQEIALHGLRRTMKDHTYKKRLYEMLSVIFPTNR</sequence>
<dbReference type="Pfam" id="PF13524">
    <property type="entry name" value="Glyco_trans_1_2"/>
    <property type="match status" value="1"/>
</dbReference>
<keyword evidence="4" id="KW-1185">Reference proteome</keyword>